<dbReference type="SMART" id="SM00184">
    <property type="entry name" value="RING"/>
    <property type="match status" value="2"/>
</dbReference>
<dbReference type="Proteomes" id="UP001152795">
    <property type="component" value="Unassembled WGS sequence"/>
</dbReference>
<dbReference type="PROSITE" id="PS00518">
    <property type="entry name" value="ZF_RING_1"/>
    <property type="match status" value="1"/>
</dbReference>
<accession>A0A6S7HTK1</accession>
<dbReference type="Pfam" id="PF05773">
    <property type="entry name" value="RWD"/>
    <property type="match status" value="1"/>
</dbReference>
<sequence length="565" mass="64778">MAESMGNFASEQADEILALSSIFGDDFCQNEYAGCRTIYQIKVKVNLVGKKLQINAWMPSEEHDEQSNEVDEPISPVKKITFQRSESKRHACLTLSVSHLTPLTLEFSFPPDYPAESKPTFTISCMWLDAYQLTRLCKKLDELWDTNFRGESVIFPWVDWLQNSSLVYLGADDILSLKPYDSDLGVPRDPRGLPEFLDPKACALKILEYDFKMVQEEFRKESHTCEICFEERDGIFFHFIDECGHKFCVECLLDYCQLNVNEGTVKRLKCPEPKCPATLSPIILRELLSDEDFERWEQLLFQQTLDGMADILYCPRCNTVVVQDEDEMSRLAQCGGCFFTFCTDCLMSWHSTQNCGGDEVDSEPVQSKKLKRRKPKKKAGSDSDDPPKEEESPPPVRKKEKSEAKKTYEFVMLQKRIGNYQRCPKCRVMVERSSGCDMMHCSRCGQSFCFRCGQKIRGYEHFETCGSAQNANQVADRGRAMLEGRPVAAEAIRINELMEQTVHGEQLKLRACPRCRQRNLKEARNNHMKCWCCKADFCYTCVKLMGNPIFAHFKGSGACQQHSDD</sequence>
<keyword evidence="4" id="KW-0479">Metal-binding</keyword>
<dbReference type="PROSITE" id="PS51873">
    <property type="entry name" value="TRIAD"/>
    <property type="match status" value="1"/>
</dbReference>
<dbReference type="CDD" id="cd20341">
    <property type="entry name" value="BRcat_RBR_RNF14"/>
    <property type="match status" value="1"/>
</dbReference>
<dbReference type="EMBL" id="CACRXK020005934">
    <property type="protein sequence ID" value="CAB4007849.1"/>
    <property type="molecule type" value="Genomic_DNA"/>
</dbReference>
<dbReference type="PANTHER" id="PTHR11685">
    <property type="entry name" value="RBR FAMILY RING FINGER AND IBR DOMAIN-CONTAINING"/>
    <property type="match status" value="1"/>
</dbReference>
<feature type="region of interest" description="Disordered" evidence="9">
    <location>
        <begin position="354"/>
        <end position="403"/>
    </location>
</feature>
<dbReference type="GO" id="GO:0061630">
    <property type="term" value="F:ubiquitin protein ligase activity"/>
    <property type="evidence" value="ECO:0007669"/>
    <property type="project" value="UniProtKB-EC"/>
</dbReference>
<dbReference type="InterPro" id="IPR002867">
    <property type="entry name" value="IBR_dom"/>
</dbReference>
<gene>
    <name evidence="10" type="ORF">PACLA_8A002293</name>
</gene>
<reference evidence="10" key="1">
    <citation type="submission" date="2020-04" db="EMBL/GenBank/DDBJ databases">
        <authorList>
            <person name="Alioto T."/>
            <person name="Alioto T."/>
            <person name="Gomez Garrido J."/>
        </authorList>
    </citation>
    <scope>NUCLEOTIDE SEQUENCE</scope>
    <source>
        <strain evidence="10">A484AB</strain>
    </source>
</reference>
<evidence type="ECO:0000256" key="3">
    <source>
        <dbReference type="ARBA" id="ARBA00022679"/>
    </source>
</evidence>
<keyword evidence="7" id="KW-0833">Ubl conjugation pathway</keyword>
<dbReference type="InterPro" id="IPR016135">
    <property type="entry name" value="UBQ-conjugating_enzyme/RWD"/>
</dbReference>
<protein>
    <recommendedName>
        <fullName evidence="2">RBR-type E3 ubiquitin transferase</fullName>
        <ecNumber evidence="2">2.3.2.31</ecNumber>
    </recommendedName>
</protein>
<keyword evidence="8" id="KW-0862">Zinc</keyword>
<dbReference type="InterPro" id="IPR031127">
    <property type="entry name" value="E3_UB_ligase_RBR"/>
</dbReference>
<dbReference type="GO" id="GO:0008270">
    <property type="term" value="F:zinc ion binding"/>
    <property type="evidence" value="ECO:0007669"/>
    <property type="project" value="UniProtKB-KW"/>
</dbReference>
<feature type="compositionally biased region" description="Basic residues" evidence="9">
    <location>
        <begin position="368"/>
        <end position="378"/>
    </location>
</feature>
<dbReference type="PROSITE" id="PS50089">
    <property type="entry name" value="ZF_RING_2"/>
    <property type="match status" value="1"/>
</dbReference>
<evidence type="ECO:0000256" key="7">
    <source>
        <dbReference type="ARBA" id="ARBA00022786"/>
    </source>
</evidence>
<dbReference type="InterPro" id="IPR031128">
    <property type="entry name" value="RNF14_RING-HC_Zfn"/>
</dbReference>
<dbReference type="SMART" id="SM00591">
    <property type="entry name" value="RWD"/>
    <property type="match status" value="1"/>
</dbReference>
<dbReference type="CDD" id="cd20336">
    <property type="entry name" value="Rcat_RBR"/>
    <property type="match status" value="1"/>
</dbReference>
<dbReference type="FunFam" id="3.30.40.10:FF:000137">
    <property type="entry name" value="RanBP-type and C3HC4-type zinc finger-containing protein 1"/>
    <property type="match status" value="1"/>
</dbReference>
<dbReference type="CDD" id="cd23820">
    <property type="entry name" value="RWD_RNF14"/>
    <property type="match status" value="1"/>
</dbReference>
<dbReference type="CDD" id="cd16628">
    <property type="entry name" value="RING-HC_RBR_RNF14"/>
    <property type="match status" value="1"/>
</dbReference>
<dbReference type="GO" id="GO:0016874">
    <property type="term" value="F:ligase activity"/>
    <property type="evidence" value="ECO:0007669"/>
    <property type="project" value="UniProtKB-KW"/>
</dbReference>
<dbReference type="Pfam" id="PF01485">
    <property type="entry name" value="IBR"/>
    <property type="match status" value="2"/>
</dbReference>
<dbReference type="InterPro" id="IPR044066">
    <property type="entry name" value="TRIAD_supradom"/>
</dbReference>
<keyword evidence="10" id="KW-0436">Ligase</keyword>
<dbReference type="SMART" id="SM00647">
    <property type="entry name" value="IBR"/>
    <property type="match status" value="2"/>
</dbReference>
<dbReference type="Gene3D" id="3.10.110.10">
    <property type="entry name" value="Ubiquitin Conjugating Enzyme"/>
    <property type="match status" value="1"/>
</dbReference>
<evidence type="ECO:0000256" key="6">
    <source>
        <dbReference type="ARBA" id="ARBA00022771"/>
    </source>
</evidence>
<evidence type="ECO:0000256" key="4">
    <source>
        <dbReference type="ARBA" id="ARBA00022723"/>
    </source>
</evidence>
<evidence type="ECO:0000256" key="1">
    <source>
        <dbReference type="ARBA" id="ARBA00001798"/>
    </source>
</evidence>
<dbReference type="Gene3D" id="1.20.120.1750">
    <property type="match status" value="1"/>
</dbReference>
<keyword evidence="5" id="KW-0677">Repeat</keyword>
<dbReference type="InterPro" id="IPR001841">
    <property type="entry name" value="Znf_RING"/>
</dbReference>
<dbReference type="InterPro" id="IPR006575">
    <property type="entry name" value="RWD_dom"/>
</dbReference>
<evidence type="ECO:0000313" key="11">
    <source>
        <dbReference type="Proteomes" id="UP001152795"/>
    </source>
</evidence>
<keyword evidence="6" id="KW-0863">Zinc-finger</keyword>
<evidence type="ECO:0000256" key="5">
    <source>
        <dbReference type="ARBA" id="ARBA00022737"/>
    </source>
</evidence>
<comment type="caution">
    <text evidence="10">The sequence shown here is derived from an EMBL/GenBank/DDBJ whole genome shotgun (WGS) entry which is preliminary data.</text>
</comment>
<dbReference type="Gene3D" id="3.30.40.10">
    <property type="entry name" value="Zinc/RING finger domain, C3HC4 (zinc finger)"/>
    <property type="match status" value="1"/>
</dbReference>
<comment type="catalytic activity">
    <reaction evidence="1">
        <text>[E2 ubiquitin-conjugating enzyme]-S-ubiquitinyl-L-cysteine + [acceptor protein]-L-lysine = [E2 ubiquitin-conjugating enzyme]-L-cysteine + [acceptor protein]-N(6)-ubiquitinyl-L-lysine.</text>
        <dbReference type="EC" id="2.3.2.31"/>
    </reaction>
</comment>
<dbReference type="SUPFAM" id="SSF57850">
    <property type="entry name" value="RING/U-box"/>
    <property type="match status" value="4"/>
</dbReference>
<keyword evidence="11" id="KW-1185">Reference proteome</keyword>
<dbReference type="PROSITE" id="PS50908">
    <property type="entry name" value="RWD"/>
    <property type="match status" value="1"/>
</dbReference>
<dbReference type="GO" id="GO:0016567">
    <property type="term" value="P:protein ubiquitination"/>
    <property type="evidence" value="ECO:0007669"/>
    <property type="project" value="InterPro"/>
</dbReference>
<dbReference type="InterPro" id="IPR013083">
    <property type="entry name" value="Znf_RING/FYVE/PHD"/>
</dbReference>
<evidence type="ECO:0000256" key="8">
    <source>
        <dbReference type="ARBA" id="ARBA00022833"/>
    </source>
</evidence>
<proteinExistence type="predicted"/>
<feature type="compositionally biased region" description="Basic and acidic residues" evidence="9">
    <location>
        <begin position="379"/>
        <end position="391"/>
    </location>
</feature>
<organism evidence="10 11">
    <name type="scientific">Paramuricea clavata</name>
    <name type="common">Red gorgonian</name>
    <name type="synonym">Violescent sea-whip</name>
    <dbReference type="NCBI Taxonomy" id="317549"/>
    <lineage>
        <taxon>Eukaryota</taxon>
        <taxon>Metazoa</taxon>
        <taxon>Cnidaria</taxon>
        <taxon>Anthozoa</taxon>
        <taxon>Octocorallia</taxon>
        <taxon>Malacalcyonacea</taxon>
        <taxon>Plexauridae</taxon>
        <taxon>Paramuricea</taxon>
    </lineage>
</organism>
<dbReference type="OrthoDB" id="1431934at2759"/>
<dbReference type="Gene3D" id="2.20.25.20">
    <property type="match status" value="1"/>
</dbReference>
<evidence type="ECO:0000256" key="2">
    <source>
        <dbReference type="ARBA" id="ARBA00012251"/>
    </source>
</evidence>
<dbReference type="EC" id="2.3.2.31" evidence="2"/>
<dbReference type="AlphaFoldDB" id="A0A6S7HTK1"/>
<evidence type="ECO:0000256" key="9">
    <source>
        <dbReference type="SAM" id="MobiDB-lite"/>
    </source>
</evidence>
<keyword evidence="3" id="KW-0808">Transferase</keyword>
<dbReference type="SUPFAM" id="SSF54495">
    <property type="entry name" value="UBC-like"/>
    <property type="match status" value="1"/>
</dbReference>
<dbReference type="InterPro" id="IPR017907">
    <property type="entry name" value="Znf_RING_CS"/>
</dbReference>
<name>A0A6S7HTK1_PARCT</name>
<evidence type="ECO:0000313" key="10">
    <source>
        <dbReference type="EMBL" id="CAB4007849.1"/>
    </source>
</evidence>